<dbReference type="PROSITE" id="PS00761">
    <property type="entry name" value="SPASE_I_3"/>
    <property type="match status" value="1"/>
</dbReference>
<dbReference type="GO" id="GO:0004252">
    <property type="term" value="F:serine-type endopeptidase activity"/>
    <property type="evidence" value="ECO:0007669"/>
    <property type="project" value="InterPro"/>
</dbReference>
<evidence type="ECO:0000256" key="4">
    <source>
        <dbReference type="ARBA" id="ARBA00013208"/>
    </source>
</evidence>
<dbReference type="EMBL" id="QRCT01000034">
    <property type="protein sequence ID" value="RDU22926.1"/>
    <property type="molecule type" value="Genomic_DNA"/>
</dbReference>
<dbReference type="InterPro" id="IPR019533">
    <property type="entry name" value="Peptidase_S26"/>
</dbReference>
<evidence type="ECO:0000256" key="7">
    <source>
        <dbReference type="PIRSR" id="PIRSR600223-1"/>
    </source>
</evidence>
<comment type="similarity">
    <text evidence="3 9">Belongs to the peptidase S26 family.</text>
</comment>
<evidence type="ECO:0000256" key="6">
    <source>
        <dbReference type="ARBA" id="ARBA00022801"/>
    </source>
</evidence>
<evidence type="ECO:0000256" key="2">
    <source>
        <dbReference type="ARBA" id="ARBA00004401"/>
    </source>
</evidence>
<accession>A0A371ATL6</accession>
<keyword evidence="6 8" id="KW-0378">Hydrolase</keyword>
<dbReference type="PANTHER" id="PTHR43390:SF1">
    <property type="entry name" value="CHLOROPLAST PROCESSING PEPTIDASE"/>
    <property type="match status" value="1"/>
</dbReference>
<evidence type="ECO:0000256" key="1">
    <source>
        <dbReference type="ARBA" id="ARBA00000677"/>
    </source>
</evidence>
<dbReference type="PROSITE" id="PS00501">
    <property type="entry name" value="SPASE_I_1"/>
    <property type="match status" value="1"/>
</dbReference>
<comment type="caution">
    <text evidence="11">The sequence shown here is derived from an EMBL/GenBank/DDBJ whole genome shotgun (WGS) entry which is preliminary data.</text>
</comment>
<dbReference type="PRINTS" id="PR00727">
    <property type="entry name" value="LEADERPTASE"/>
</dbReference>
<feature type="active site" evidence="7">
    <location>
        <position position="96"/>
    </location>
</feature>
<dbReference type="PROSITE" id="PS00760">
    <property type="entry name" value="SPASE_I_2"/>
    <property type="match status" value="1"/>
</dbReference>
<keyword evidence="8" id="KW-1133">Transmembrane helix</keyword>
<name>A0A371ATL6_9FIRM</name>
<dbReference type="InterPro" id="IPR019757">
    <property type="entry name" value="Pept_S26A_signal_pept_1_Lys-AS"/>
</dbReference>
<dbReference type="CDD" id="cd06530">
    <property type="entry name" value="S26_SPase_I"/>
    <property type="match status" value="1"/>
</dbReference>
<dbReference type="NCBIfam" id="TIGR02227">
    <property type="entry name" value="sigpep_I_bact"/>
    <property type="match status" value="1"/>
</dbReference>
<dbReference type="SUPFAM" id="SSF51306">
    <property type="entry name" value="LexA/Signal peptidase"/>
    <property type="match status" value="1"/>
</dbReference>
<dbReference type="InterPro" id="IPR019756">
    <property type="entry name" value="Pept_S26A_signal_pept_1_Ser-AS"/>
</dbReference>
<keyword evidence="8" id="KW-0472">Membrane</keyword>
<evidence type="ECO:0000256" key="9">
    <source>
        <dbReference type="RuleBase" id="RU362042"/>
    </source>
</evidence>
<evidence type="ECO:0000256" key="3">
    <source>
        <dbReference type="ARBA" id="ARBA00009370"/>
    </source>
</evidence>
<dbReference type="InterPro" id="IPR036286">
    <property type="entry name" value="LexA/Signal_pep-like_sf"/>
</dbReference>
<dbReference type="Proteomes" id="UP000255036">
    <property type="component" value="Unassembled WGS sequence"/>
</dbReference>
<sequence length="189" mass="21463">MSELKFYTKRKDENVSQLRSIIIWIFQIVFVILAAWALVYFMGGKTSVIGQSMNPTLKNGDSILINKFTYLISAPKRNDIIVFKPNGNENSHYYVKRVIGLPGETVQIKSGTVYIDGEKLNDKITSSIINEGIAEEEIKIKKDEYFVLGDNRNSSEDSRYANIGNINKSDIEGKAWFIKSPRENMGLLK</sequence>
<dbReference type="Pfam" id="PF10502">
    <property type="entry name" value="Peptidase_S26"/>
    <property type="match status" value="1"/>
</dbReference>
<reference evidence="11 12" key="1">
    <citation type="submission" date="2018-07" db="EMBL/GenBank/DDBJ databases">
        <title>Anaerosacharophilus polymeroproducens gen. nov. sp. nov., an anaerobic bacterium isolated from salt field.</title>
        <authorList>
            <person name="Kim W."/>
            <person name="Yang S.-H."/>
            <person name="Oh J."/>
            <person name="Lee J.-H."/>
            <person name="Kwon K.K."/>
        </authorList>
    </citation>
    <scope>NUCLEOTIDE SEQUENCE [LARGE SCALE GENOMIC DNA]</scope>
    <source>
        <strain evidence="11 12">MCWD5</strain>
    </source>
</reference>
<organism evidence="11 12">
    <name type="scientific">Anaerosacchariphilus polymeriproducens</name>
    <dbReference type="NCBI Taxonomy" id="1812858"/>
    <lineage>
        <taxon>Bacteria</taxon>
        <taxon>Bacillati</taxon>
        <taxon>Bacillota</taxon>
        <taxon>Clostridia</taxon>
        <taxon>Lachnospirales</taxon>
        <taxon>Lachnospiraceae</taxon>
        <taxon>Anaerosacchariphilus</taxon>
    </lineage>
</organism>
<dbReference type="AlphaFoldDB" id="A0A371ATL6"/>
<dbReference type="PANTHER" id="PTHR43390">
    <property type="entry name" value="SIGNAL PEPTIDASE I"/>
    <property type="match status" value="1"/>
</dbReference>
<evidence type="ECO:0000259" key="10">
    <source>
        <dbReference type="Pfam" id="PF10502"/>
    </source>
</evidence>
<dbReference type="InterPro" id="IPR019758">
    <property type="entry name" value="Pept_S26A_signal_pept_1_CS"/>
</dbReference>
<comment type="subcellular location">
    <subcellularLocation>
        <location evidence="2">Cell membrane</location>
        <topology evidence="2">Single-pass type II membrane protein</topology>
    </subcellularLocation>
    <subcellularLocation>
        <location evidence="9">Membrane</location>
        <topology evidence="9">Single-pass type II membrane protein</topology>
    </subcellularLocation>
</comment>
<dbReference type="InterPro" id="IPR000223">
    <property type="entry name" value="Pept_S26A_signal_pept_1"/>
</dbReference>
<protein>
    <recommendedName>
        <fullName evidence="4 8">Signal peptidase I</fullName>
        <ecNumber evidence="4 8">3.4.21.89</ecNumber>
    </recommendedName>
</protein>
<dbReference type="EC" id="3.4.21.89" evidence="4 8"/>
<keyword evidence="8" id="KW-0812">Transmembrane</keyword>
<keyword evidence="5 8" id="KW-0645">Protease</keyword>
<feature type="active site" evidence="7">
    <location>
        <position position="52"/>
    </location>
</feature>
<feature type="domain" description="Peptidase S26" evidence="10">
    <location>
        <begin position="23"/>
        <end position="177"/>
    </location>
</feature>
<evidence type="ECO:0000313" key="12">
    <source>
        <dbReference type="Proteomes" id="UP000255036"/>
    </source>
</evidence>
<dbReference type="Gene3D" id="2.10.109.10">
    <property type="entry name" value="Umud Fragment, subunit A"/>
    <property type="match status" value="1"/>
</dbReference>
<gene>
    <name evidence="11" type="primary">lepB</name>
    <name evidence="11" type="ORF">DWV06_11160</name>
</gene>
<comment type="catalytic activity">
    <reaction evidence="1 8">
        <text>Cleavage of hydrophobic, N-terminal signal or leader sequences from secreted and periplasmic proteins.</text>
        <dbReference type="EC" id="3.4.21.89"/>
    </reaction>
</comment>
<evidence type="ECO:0000256" key="5">
    <source>
        <dbReference type="ARBA" id="ARBA00022670"/>
    </source>
</evidence>
<proteinExistence type="inferred from homology"/>
<dbReference type="RefSeq" id="WP_115482269.1">
    <property type="nucleotide sequence ID" value="NZ_QRCT01000034.1"/>
</dbReference>
<keyword evidence="12" id="KW-1185">Reference proteome</keyword>
<dbReference type="GO" id="GO:0009003">
    <property type="term" value="F:signal peptidase activity"/>
    <property type="evidence" value="ECO:0007669"/>
    <property type="project" value="UniProtKB-EC"/>
</dbReference>
<dbReference type="GO" id="GO:0006465">
    <property type="term" value="P:signal peptide processing"/>
    <property type="evidence" value="ECO:0007669"/>
    <property type="project" value="InterPro"/>
</dbReference>
<dbReference type="GO" id="GO:0005886">
    <property type="term" value="C:plasma membrane"/>
    <property type="evidence" value="ECO:0007669"/>
    <property type="project" value="UniProtKB-SubCell"/>
</dbReference>
<evidence type="ECO:0000313" key="11">
    <source>
        <dbReference type="EMBL" id="RDU22926.1"/>
    </source>
</evidence>
<dbReference type="OrthoDB" id="9802919at2"/>
<evidence type="ECO:0000256" key="8">
    <source>
        <dbReference type="RuleBase" id="RU003993"/>
    </source>
</evidence>
<feature type="transmembrane region" description="Helical" evidence="8">
    <location>
        <begin position="21"/>
        <end position="43"/>
    </location>
</feature>